<organism evidence="1 2">
    <name type="scientific">Fontibacillus solani</name>
    <dbReference type="NCBI Taxonomy" id="1572857"/>
    <lineage>
        <taxon>Bacteria</taxon>
        <taxon>Bacillati</taxon>
        <taxon>Bacillota</taxon>
        <taxon>Bacilli</taxon>
        <taxon>Bacillales</taxon>
        <taxon>Paenibacillaceae</taxon>
        <taxon>Fontibacillus</taxon>
    </lineage>
</organism>
<dbReference type="Proteomes" id="UP000567067">
    <property type="component" value="Unassembled WGS sequence"/>
</dbReference>
<name>A0A7W3STX6_9BACL</name>
<comment type="caution">
    <text evidence="1">The sequence shown here is derived from an EMBL/GenBank/DDBJ whole genome shotgun (WGS) entry which is preliminary data.</text>
</comment>
<gene>
    <name evidence="1" type="ORF">FHR92_002663</name>
</gene>
<dbReference type="EMBL" id="JACJIP010000016">
    <property type="protein sequence ID" value="MBA9086190.1"/>
    <property type="molecule type" value="Genomic_DNA"/>
</dbReference>
<evidence type="ECO:0000313" key="1">
    <source>
        <dbReference type="EMBL" id="MBA9086190.1"/>
    </source>
</evidence>
<reference evidence="1 2" key="1">
    <citation type="submission" date="2020-08" db="EMBL/GenBank/DDBJ databases">
        <title>Genomic Encyclopedia of Type Strains, Phase III (KMG-III): the genomes of soil and plant-associated and newly described type strains.</title>
        <authorList>
            <person name="Whitman W."/>
        </authorList>
    </citation>
    <scope>NUCLEOTIDE SEQUENCE [LARGE SCALE GENOMIC DNA]</scope>
    <source>
        <strain evidence="1 2">CECT 8693</strain>
    </source>
</reference>
<dbReference type="RefSeq" id="WP_182536163.1">
    <property type="nucleotide sequence ID" value="NZ_JACJIP010000016.1"/>
</dbReference>
<accession>A0A7W3STX6</accession>
<sequence length="187" mass="21353">MKKRLVLLVIAALLLVVCIYWGGYRINGLSAARANSFVPKDSILLDQVDYNWGTVYIFNSNEKPITAISNKKLGFLWVSRASTFFFHNNDPVKTIGGTTIADEEEQATVFSVIVNDPEVTLLEVGPEGERQRKNVVLGEPITFSWNKTINWFDLTPNALNQEGKLLYEYRYAEPNFTKLEELKWYPI</sequence>
<keyword evidence="2" id="KW-1185">Reference proteome</keyword>
<proteinExistence type="predicted"/>
<evidence type="ECO:0000313" key="2">
    <source>
        <dbReference type="Proteomes" id="UP000567067"/>
    </source>
</evidence>
<dbReference type="AlphaFoldDB" id="A0A7W3STX6"/>
<protein>
    <submittedName>
        <fullName evidence="1">Uncharacterized protein</fullName>
    </submittedName>
</protein>